<reference evidence="3 4" key="1">
    <citation type="submission" date="2019-09" db="EMBL/GenBank/DDBJ databases">
        <title>Goodfellowia gen. nov., a new genus of the Pseudonocardineae related to Actinoalloteichus, containing Goodfellowia coeruleoviolacea gen. nov., comb. nov. gen. nov., comb. nov.</title>
        <authorList>
            <person name="Labeda D."/>
        </authorList>
    </citation>
    <scope>NUCLEOTIDE SEQUENCE [LARGE SCALE GENOMIC DNA]</scope>
    <source>
        <strain evidence="3 4">AN110305</strain>
    </source>
</reference>
<gene>
    <name evidence="3" type="ORF">F0L68_40460</name>
</gene>
<sequence length="178" mass="20141">MARVRPLQGQRAPPSSVREQIMSRPNENAVEVKALSVRPPWSEWIADGIKQVENRTWQPPNNWRGTLAIHAGKTLDWDGFWFGSRLGHCLDDTEVARGEFIAVVNLVAVHRAGAVHCGEQCREWGAPDCWHWMLADARRIVSIEWRGRLGLFAPPIDVIEQVTALAAAARPGRRRRDR</sequence>
<evidence type="ECO:0000259" key="2">
    <source>
        <dbReference type="Pfam" id="PF04266"/>
    </source>
</evidence>
<proteinExistence type="predicted"/>
<organism evidence="3 4">
    <name type="scientific">Solihabitans fulvus</name>
    <dbReference type="NCBI Taxonomy" id="1892852"/>
    <lineage>
        <taxon>Bacteria</taxon>
        <taxon>Bacillati</taxon>
        <taxon>Actinomycetota</taxon>
        <taxon>Actinomycetes</taxon>
        <taxon>Pseudonocardiales</taxon>
        <taxon>Pseudonocardiaceae</taxon>
        <taxon>Solihabitans</taxon>
    </lineage>
</organism>
<dbReference type="InterPro" id="IPR007374">
    <property type="entry name" value="ASCH_domain"/>
</dbReference>
<name>A0A5B2W8G3_9PSEU</name>
<comment type="caution">
    <text evidence="3">The sequence shown here is derived from an EMBL/GenBank/DDBJ whole genome shotgun (WGS) entry which is preliminary data.</text>
</comment>
<accession>A0A5B2W8G3</accession>
<dbReference type="AlphaFoldDB" id="A0A5B2W8G3"/>
<dbReference type="Proteomes" id="UP000323454">
    <property type="component" value="Unassembled WGS sequence"/>
</dbReference>
<feature type="domain" description="ASCH" evidence="2">
    <location>
        <begin position="35"/>
        <end position="133"/>
    </location>
</feature>
<protein>
    <submittedName>
        <fullName evidence="3">ASCH domain-containing protein</fullName>
    </submittedName>
</protein>
<dbReference type="InterPro" id="IPR015947">
    <property type="entry name" value="PUA-like_sf"/>
</dbReference>
<evidence type="ECO:0000256" key="1">
    <source>
        <dbReference type="SAM" id="MobiDB-lite"/>
    </source>
</evidence>
<dbReference type="SUPFAM" id="SSF88697">
    <property type="entry name" value="PUA domain-like"/>
    <property type="match status" value="1"/>
</dbReference>
<feature type="region of interest" description="Disordered" evidence="1">
    <location>
        <begin position="1"/>
        <end position="22"/>
    </location>
</feature>
<dbReference type="OrthoDB" id="359066at2"/>
<dbReference type="EMBL" id="VUOB01000120">
    <property type="protein sequence ID" value="KAA2247020.1"/>
    <property type="molecule type" value="Genomic_DNA"/>
</dbReference>
<evidence type="ECO:0000313" key="3">
    <source>
        <dbReference type="EMBL" id="KAA2247020.1"/>
    </source>
</evidence>
<evidence type="ECO:0000313" key="4">
    <source>
        <dbReference type="Proteomes" id="UP000323454"/>
    </source>
</evidence>
<reference evidence="3 4" key="2">
    <citation type="submission" date="2019-09" db="EMBL/GenBank/DDBJ databases">
        <authorList>
            <person name="Jin C."/>
        </authorList>
    </citation>
    <scope>NUCLEOTIDE SEQUENCE [LARGE SCALE GENOMIC DNA]</scope>
    <source>
        <strain evidence="3 4">AN110305</strain>
    </source>
</reference>
<keyword evidence="4" id="KW-1185">Reference proteome</keyword>
<dbReference type="Pfam" id="PF04266">
    <property type="entry name" value="ASCH"/>
    <property type="match status" value="1"/>
</dbReference>
<dbReference type="Gene3D" id="2.30.130.30">
    <property type="entry name" value="Hypothetical protein"/>
    <property type="match status" value="1"/>
</dbReference>